<sequence>MNGLNSRSSAVLVAVVAAVMVLSGCAGTVGSDGAGAVASVAPTPMPIEQVVELDPEAEPLVADAQALVATSDGWAAPEVRTALAAAAEQLAADIAVVQLSMAGGPAASQAVPPVDEERLATDLDAVLDSIGQVRQGVVTTAIQVLNEGAPNADQSLRDAAYVAIVEQQAQLDSPATTATPAQLQALLTATRATQDSQLAYNEEQARRAAEEAASGGGGGSPTELIPVPSWREAAEERWREEYDRWREANPLTCGPPGATYICS</sequence>
<name>A0AB39BHM9_9MICO</name>
<feature type="signal peptide" evidence="2">
    <location>
        <begin position="1"/>
        <end position="26"/>
    </location>
</feature>
<feature type="region of interest" description="Disordered" evidence="1">
    <location>
        <begin position="199"/>
        <end position="227"/>
    </location>
</feature>
<reference evidence="3" key="1">
    <citation type="submission" date="2024-05" db="EMBL/GenBank/DDBJ databases">
        <title>Herbiconiux sp. A18JL235.</title>
        <authorList>
            <person name="Zhang G."/>
        </authorList>
    </citation>
    <scope>NUCLEOTIDE SEQUENCE</scope>
    <source>
        <strain evidence="3">A18JL235</strain>
    </source>
</reference>
<dbReference type="RefSeq" id="WP_368498057.1">
    <property type="nucleotide sequence ID" value="NZ_CP162511.1"/>
</dbReference>
<dbReference type="AlphaFoldDB" id="A0AB39BHM9"/>
<dbReference type="EMBL" id="CP162511">
    <property type="protein sequence ID" value="XDI05668.1"/>
    <property type="molecule type" value="Genomic_DNA"/>
</dbReference>
<evidence type="ECO:0008006" key="4">
    <source>
        <dbReference type="Google" id="ProtNLM"/>
    </source>
</evidence>
<organism evidence="3">
    <name type="scientific">Herbiconiux sp. A18JL235</name>
    <dbReference type="NCBI Taxonomy" id="3152363"/>
    <lineage>
        <taxon>Bacteria</taxon>
        <taxon>Bacillati</taxon>
        <taxon>Actinomycetota</taxon>
        <taxon>Actinomycetes</taxon>
        <taxon>Micrococcales</taxon>
        <taxon>Microbacteriaceae</taxon>
        <taxon>Herbiconiux</taxon>
    </lineage>
</organism>
<gene>
    <name evidence="3" type="ORF">ABFY20_00850</name>
</gene>
<protein>
    <recommendedName>
        <fullName evidence="4">DUF4439 domain-containing protein</fullName>
    </recommendedName>
</protein>
<proteinExistence type="predicted"/>
<evidence type="ECO:0000313" key="3">
    <source>
        <dbReference type="EMBL" id="XDI05668.1"/>
    </source>
</evidence>
<dbReference type="PROSITE" id="PS51257">
    <property type="entry name" value="PROKAR_LIPOPROTEIN"/>
    <property type="match status" value="1"/>
</dbReference>
<feature type="chain" id="PRO_5044231310" description="DUF4439 domain-containing protein" evidence="2">
    <location>
        <begin position="27"/>
        <end position="263"/>
    </location>
</feature>
<accession>A0AB39BHM9</accession>
<evidence type="ECO:0000256" key="2">
    <source>
        <dbReference type="SAM" id="SignalP"/>
    </source>
</evidence>
<evidence type="ECO:0000256" key="1">
    <source>
        <dbReference type="SAM" id="MobiDB-lite"/>
    </source>
</evidence>
<keyword evidence="2" id="KW-0732">Signal</keyword>